<protein>
    <submittedName>
        <fullName evidence="1">Uncharacterized protein</fullName>
    </submittedName>
</protein>
<proteinExistence type="predicted"/>
<dbReference type="PaxDb" id="4081-Solyc02g069700.1.1"/>
<sequence>MVWFLTRVMWYHPGFWCPPVHIGFTSGNEAGAVGGCQWDHIAVRSPLLLVISREHGSISGSRGRRGFHLVTAGCIS</sequence>
<dbReference type="Proteomes" id="UP000004994">
    <property type="component" value="Chromosome 2"/>
</dbReference>
<organism evidence="1">
    <name type="scientific">Solanum lycopersicum</name>
    <name type="common">Tomato</name>
    <name type="synonym">Lycopersicon esculentum</name>
    <dbReference type="NCBI Taxonomy" id="4081"/>
    <lineage>
        <taxon>Eukaryota</taxon>
        <taxon>Viridiplantae</taxon>
        <taxon>Streptophyta</taxon>
        <taxon>Embryophyta</taxon>
        <taxon>Tracheophyta</taxon>
        <taxon>Spermatophyta</taxon>
        <taxon>Magnoliopsida</taxon>
        <taxon>eudicotyledons</taxon>
        <taxon>Gunneridae</taxon>
        <taxon>Pentapetalae</taxon>
        <taxon>asterids</taxon>
        <taxon>lamiids</taxon>
        <taxon>Solanales</taxon>
        <taxon>Solanaceae</taxon>
        <taxon>Solanoideae</taxon>
        <taxon>Solaneae</taxon>
        <taxon>Solanum</taxon>
        <taxon>Solanum subgen. Lycopersicon</taxon>
    </lineage>
</organism>
<accession>A0A3Q7F3C5</accession>
<evidence type="ECO:0000313" key="1">
    <source>
        <dbReference type="EnsemblPlants" id="Solyc02g069700.1.1.1"/>
    </source>
</evidence>
<evidence type="ECO:0000313" key="2">
    <source>
        <dbReference type="Proteomes" id="UP000004994"/>
    </source>
</evidence>
<dbReference type="AlphaFoldDB" id="A0A3Q7F3C5"/>
<keyword evidence="2" id="KW-1185">Reference proteome</keyword>
<dbReference type="Gramene" id="Solyc02g069700.1.1">
    <property type="protein sequence ID" value="Solyc02g069700.1.1.1"/>
    <property type="gene ID" value="Solyc02g069700.1"/>
</dbReference>
<dbReference type="EnsemblPlants" id="Solyc02g069700.1.1">
    <property type="protein sequence ID" value="Solyc02g069700.1.1.1"/>
    <property type="gene ID" value="Solyc02g069700.1"/>
</dbReference>
<name>A0A3Q7F3C5_SOLLC</name>
<dbReference type="InParanoid" id="A0A3Q7F3C5"/>
<reference evidence="1" key="1">
    <citation type="journal article" date="2012" name="Nature">
        <title>The tomato genome sequence provides insights into fleshy fruit evolution.</title>
        <authorList>
            <consortium name="Tomato Genome Consortium"/>
        </authorList>
    </citation>
    <scope>NUCLEOTIDE SEQUENCE [LARGE SCALE GENOMIC DNA]</scope>
    <source>
        <strain evidence="1">cv. Heinz 1706</strain>
    </source>
</reference>
<reference evidence="1" key="2">
    <citation type="submission" date="2019-01" db="UniProtKB">
        <authorList>
            <consortium name="EnsemblPlants"/>
        </authorList>
    </citation>
    <scope>IDENTIFICATION</scope>
    <source>
        <strain evidence="1">cv. Heinz 1706</strain>
    </source>
</reference>